<evidence type="ECO:0000259" key="2">
    <source>
        <dbReference type="Pfam" id="PF14111"/>
    </source>
</evidence>
<dbReference type="PANTHER" id="PTHR33233">
    <property type="entry name" value="ENDONUCLEASE/EXONUCLEASE/PHOSPHATASE"/>
    <property type="match status" value="1"/>
</dbReference>
<organism evidence="3">
    <name type="scientific">Glycine max</name>
    <name type="common">Soybean</name>
    <name type="synonym">Glycine hispida</name>
    <dbReference type="NCBI Taxonomy" id="3847"/>
    <lineage>
        <taxon>Eukaryota</taxon>
        <taxon>Viridiplantae</taxon>
        <taxon>Streptophyta</taxon>
        <taxon>Embryophyta</taxon>
        <taxon>Tracheophyta</taxon>
        <taxon>Spermatophyta</taxon>
        <taxon>Magnoliopsida</taxon>
        <taxon>eudicotyledons</taxon>
        <taxon>Gunneridae</taxon>
        <taxon>Pentapetalae</taxon>
        <taxon>rosids</taxon>
        <taxon>fabids</taxon>
        <taxon>Fabales</taxon>
        <taxon>Fabaceae</taxon>
        <taxon>Papilionoideae</taxon>
        <taxon>50 kb inversion clade</taxon>
        <taxon>NPAAA clade</taxon>
        <taxon>indigoferoid/millettioid clade</taxon>
        <taxon>Phaseoleae</taxon>
        <taxon>Glycine</taxon>
        <taxon>Glycine subgen. Soja</taxon>
    </lineage>
</organism>
<evidence type="ECO:0000313" key="3">
    <source>
        <dbReference type="EMBL" id="KRH45539.1"/>
    </source>
</evidence>
<evidence type="ECO:0000313" key="5">
    <source>
        <dbReference type="Proteomes" id="UP000008827"/>
    </source>
</evidence>
<feature type="compositionally biased region" description="Polar residues" evidence="1">
    <location>
        <begin position="46"/>
        <end position="56"/>
    </location>
</feature>
<evidence type="ECO:0000313" key="4">
    <source>
        <dbReference type="EnsemblPlants" id="KRH45539"/>
    </source>
</evidence>
<dbReference type="Proteomes" id="UP000008827">
    <property type="component" value="Chromosome 8"/>
</dbReference>
<protein>
    <recommendedName>
        <fullName evidence="2">DUF4283 domain-containing protein</fullName>
    </recommendedName>
</protein>
<accession>A0A0R0IYU7</accession>
<feature type="compositionally biased region" description="Basic residues" evidence="1">
    <location>
        <begin position="1"/>
        <end position="11"/>
    </location>
</feature>
<dbReference type="PANTHER" id="PTHR33233:SF17">
    <property type="entry name" value="DUF4283 DOMAIN-CONTAINING PROTEIN"/>
    <property type="match status" value="1"/>
</dbReference>
<proteinExistence type="predicted"/>
<dbReference type="InParanoid" id="A0A0R0IYU7"/>
<dbReference type="Gramene" id="KRH45539">
    <property type="protein sequence ID" value="KRH45539"/>
    <property type="gene ID" value="GLYMA_08G278100"/>
</dbReference>
<gene>
    <name evidence="3" type="ORF">GLYMA_08G278100</name>
</gene>
<dbReference type="Pfam" id="PF14111">
    <property type="entry name" value="DUF4283"/>
    <property type="match status" value="1"/>
</dbReference>
<reference evidence="3 4" key="1">
    <citation type="journal article" date="2010" name="Nature">
        <title>Genome sequence of the palaeopolyploid soybean.</title>
        <authorList>
            <person name="Schmutz J."/>
            <person name="Cannon S.B."/>
            <person name="Schlueter J."/>
            <person name="Ma J."/>
            <person name="Mitros T."/>
            <person name="Nelson W."/>
            <person name="Hyten D.L."/>
            <person name="Song Q."/>
            <person name="Thelen J.J."/>
            <person name="Cheng J."/>
            <person name="Xu D."/>
            <person name="Hellsten U."/>
            <person name="May G.D."/>
            <person name="Yu Y."/>
            <person name="Sakurai T."/>
            <person name="Umezawa T."/>
            <person name="Bhattacharyya M.K."/>
            <person name="Sandhu D."/>
            <person name="Valliyodan B."/>
            <person name="Lindquist E."/>
            <person name="Peto M."/>
            <person name="Grant D."/>
            <person name="Shu S."/>
            <person name="Goodstein D."/>
            <person name="Barry K."/>
            <person name="Futrell-Griggs M."/>
            <person name="Abernathy B."/>
            <person name="Du J."/>
            <person name="Tian Z."/>
            <person name="Zhu L."/>
            <person name="Gill N."/>
            <person name="Joshi T."/>
            <person name="Libault M."/>
            <person name="Sethuraman A."/>
            <person name="Zhang X.-C."/>
            <person name="Shinozaki K."/>
            <person name="Nguyen H.T."/>
            <person name="Wing R.A."/>
            <person name="Cregan P."/>
            <person name="Specht J."/>
            <person name="Grimwood J."/>
            <person name="Rokhsar D."/>
            <person name="Stacey G."/>
            <person name="Shoemaker R.C."/>
            <person name="Jackson S.A."/>
        </authorList>
    </citation>
    <scope>NUCLEOTIDE SEQUENCE</scope>
    <source>
        <strain evidence="4">cv. Williams 82</strain>
        <tissue evidence="3">Callus</tissue>
    </source>
</reference>
<dbReference type="FunCoup" id="A0A0R0IYU7">
    <property type="interactions" value="10"/>
</dbReference>
<name>A0A0R0IYU7_SOYBN</name>
<dbReference type="AlphaFoldDB" id="A0A0R0IYU7"/>
<feature type="compositionally biased region" description="Basic and acidic residues" evidence="1">
    <location>
        <begin position="314"/>
        <end position="328"/>
    </location>
</feature>
<dbReference type="OMA" id="SEDHITF"/>
<feature type="region of interest" description="Disordered" evidence="1">
    <location>
        <begin position="1"/>
        <end position="56"/>
    </location>
</feature>
<sequence length="355" mass="40329">MVGSKRSRGRPPKTVSPVPVNPPSPVAPPEMESEIHDEDEDGDLANSKQGPANGSETVAQETLIKEQDGIGRKLWVDVISGNINPAKGRVMQYVAPKVVDGEIDVKIEDEDVAPELKFWETTLILYILGGDISMYMLKNFMEKAWNFVSLPDMYYHDDGYFMLRFKSHADMDAVLMKGPYTIRNMPLILQEWRPDFDLKKDMLSTIPIWVKLPKLPLHLWGETSLNKIDSAIGIPLVTDECTTHRLRVSYARILLEVDITQKMLDEITITDNKGLKRKQPIEYEWRPKFCEKCQTIGHQCDGAAKHKIWKPKPKKVDPDKPPKAEKNSTLRTHVSSASDSSIPSSSLRLLQFFFL</sequence>
<dbReference type="InterPro" id="IPR025558">
    <property type="entry name" value="DUF4283"/>
</dbReference>
<reference evidence="4" key="2">
    <citation type="submission" date="2018-02" db="UniProtKB">
        <authorList>
            <consortium name="EnsemblPlants"/>
        </authorList>
    </citation>
    <scope>IDENTIFICATION</scope>
    <source>
        <strain evidence="4">Williams 82</strain>
    </source>
</reference>
<reference evidence="3" key="3">
    <citation type="submission" date="2018-07" db="EMBL/GenBank/DDBJ databases">
        <title>WGS assembly of Glycine max.</title>
        <authorList>
            <person name="Schmutz J."/>
            <person name="Cannon S."/>
            <person name="Schlueter J."/>
            <person name="Ma J."/>
            <person name="Mitros T."/>
            <person name="Nelson W."/>
            <person name="Hyten D."/>
            <person name="Song Q."/>
            <person name="Thelen J."/>
            <person name="Cheng J."/>
            <person name="Xu D."/>
            <person name="Hellsten U."/>
            <person name="May G."/>
            <person name="Yu Y."/>
            <person name="Sakurai T."/>
            <person name="Umezawa T."/>
            <person name="Bhattacharyya M."/>
            <person name="Sandhu D."/>
            <person name="Valliyodan B."/>
            <person name="Lindquist E."/>
            <person name="Peto M."/>
            <person name="Grant D."/>
            <person name="Shu S."/>
            <person name="Goodstein D."/>
            <person name="Barry K."/>
            <person name="Futrell-Griggs M."/>
            <person name="Abernathy B."/>
            <person name="Du J."/>
            <person name="Tian Z."/>
            <person name="Zhu L."/>
            <person name="Gill N."/>
            <person name="Joshi T."/>
            <person name="Libault M."/>
            <person name="Sethuraman A."/>
            <person name="Zhang X."/>
            <person name="Shinozaki K."/>
            <person name="Nguyen H."/>
            <person name="Wing R."/>
            <person name="Cregan P."/>
            <person name="Specht J."/>
            <person name="Grimwood J."/>
            <person name="Rokhsar D."/>
            <person name="Stacey G."/>
            <person name="Shoemaker R."/>
            <person name="Jackson S."/>
        </authorList>
    </citation>
    <scope>NUCLEOTIDE SEQUENCE</scope>
    <source>
        <tissue evidence="3">Callus</tissue>
    </source>
</reference>
<feature type="region of interest" description="Disordered" evidence="1">
    <location>
        <begin position="310"/>
        <end position="343"/>
    </location>
</feature>
<feature type="compositionally biased region" description="Pro residues" evidence="1">
    <location>
        <begin position="19"/>
        <end position="28"/>
    </location>
</feature>
<feature type="domain" description="DUF4283" evidence="2">
    <location>
        <begin position="118"/>
        <end position="199"/>
    </location>
</feature>
<keyword evidence="5" id="KW-1185">Reference proteome</keyword>
<evidence type="ECO:0000256" key="1">
    <source>
        <dbReference type="SAM" id="MobiDB-lite"/>
    </source>
</evidence>
<dbReference type="EnsemblPlants" id="KRH45539">
    <property type="protein sequence ID" value="KRH45539"/>
    <property type="gene ID" value="GLYMA_08G278100"/>
</dbReference>
<feature type="compositionally biased region" description="Acidic residues" evidence="1">
    <location>
        <begin position="31"/>
        <end position="43"/>
    </location>
</feature>
<dbReference type="EMBL" id="CM000841">
    <property type="protein sequence ID" value="KRH45539.1"/>
    <property type="molecule type" value="Genomic_DNA"/>
</dbReference>